<gene>
    <name evidence="1" type="ORF">ILYODFUR_024513</name>
</gene>
<keyword evidence="2" id="KW-1185">Reference proteome</keyword>
<proteinExistence type="predicted"/>
<comment type="caution">
    <text evidence="1">The sequence shown here is derived from an EMBL/GenBank/DDBJ whole genome shotgun (WGS) entry which is preliminary data.</text>
</comment>
<reference evidence="1 2" key="1">
    <citation type="submission" date="2021-06" db="EMBL/GenBank/DDBJ databases">
        <authorList>
            <person name="Palmer J.M."/>
        </authorList>
    </citation>
    <scope>NUCLEOTIDE SEQUENCE [LARGE SCALE GENOMIC DNA]</scope>
    <source>
        <strain evidence="2">if_2019</strain>
        <tissue evidence="1">Muscle</tissue>
    </source>
</reference>
<protein>
    <submittedName>
        <fullName evidence="1">Uncharacterized protein</fullName>
    </submittedName>
</protein>
<sequence>MKHQVLNNFPAERLNADPFSLCIYYAMHSSQAPVVFGKETCSHHHRFFNILNHGVLFPIFILCFKPNPPGTAKKLNVLTNQSIWFQLNSQQCLAVNVYFFEVWTKKAFLLTSLPGKWAVKETWCLGALKH</sequence>
<name>A0ABV0UY41_9TELE</name>
<dbReference type="EMBL" id="JAHRIQ010084010">
    <property type="protein sequence ID" value="MEQ2248963.1"/>
    <property type="molecule type" value="Genomic_DNA"/>
</dbReference>
<organism evidence="1 2">
    <name type="scientific">Ilyodon furcidens</name>
    <name type="common">goldbreast splitfin</name>
    <dbReference type="NCBI Taxonomy" id="33524"/>
    <lineage>
        <taxon>Eukaryota</taxon>
        <taxon>Metazoa</taxon>
        <taxon>Chordata</taxon>
        <taxon>Craniata</taxon>
        <taxon>Vertebrata</taxon>
        <taxon>Euteleostomi</taxon>
        <taxon>Actinopterygii</taxon>
        <taxon>Neopterygii</taxon>
        <taxon>Teleostei</taxon>
        <taxon>Neoteleostei</taxon>
        <taxon>Acanthomorphata</taxon>
        <taxon>Ovalentaria</taxon>
        <taxon>Atherinomorphae</taxon>
        <taxon>Cyprinodontiformes</taxon>
        <taxon>Goodeidae</taxon>
        <taxon>Ilyodon</taxon>
    </lineage>
</organism>
<dbReference type="Proteomes" id="UP001482620">
    <property type="component" value="Unassembled WGS sequence"/>
</dbReference>
<evidence type="ECO:0000313" key="1">
    <source>
        <dbReference type="EMBL" id="MEQ2248963.1"/>
    </source>
</evidence>
<accession>A0ABV0UY41</accession>
<evidence type="ECO:0000313" key="2">
    <source>
        <dbReference type="Proteomes" id="UP001482620"/>
    </source>
</evidence>